<accession>A0ABR2AYX0</accession>
<dbReference type="EMBL" id="JBBPBM010000239">
    <property type="protein sequence ID" value="KAK8499248.1"/>
    <property type="molecule type" value="Genomic_DNA"/>
</dbReference>
<dbReference type="Proteomes" id="UP001472677">
    <property type="component" value="Unassembled WGS sequence"/>
</dbReference>
<reference evidence="1 2" key="1">
    <citation type="journal article" date="2024" name="G3 (Bethesda)">
        <title>Genome assembly of Hibiscus sabdariffa L. provides insights into metabolisms of medicinal natural products.</title>
        <authorList>
            <person name="Kim T."/>
        </authorList>
    </citation>
    <scope>NUCLEOTIDE SEQUENCE [LARGE SCALE GENOMIC DNA]</scope>
    <source>
        <strain evidence="1">TK-2024</strain>
        <tissue evidence="1">Old leaves</tissue>
    </source>
</reference>
<name>A0ABR2AYX0_9ROSI</name>
<keyword evidence="2" id="KW-1185">Reference proteome</keyword>
<evidence type="ECO:0000313" key="2">
    <source>
        <dbReference type="Proteomes" id="UP001472677"/>
    </source>
</evidence>
<sequence length="116" mass="13414">MRVGLKELNPDRIDTACYLQIKLPIGNQTEMPITPQINKLVSYLILARHIYSIRIQRYPLGRSGQNQNATRPGIGITNFLFPGGSLITNRQRVFRNRLTVEYRELLIEARLFVFVN</sequence>
<comment type="caution">
    <text evidence="1">The sequence shown here is derived from an EMBL/GenBank/DDBJ whole genome shotgun (WGS) entry which is preliminary data.</text>
</comment>
<protein>
    <submittedName>
        <fullName evidence="1">Uncharacterized protein</fullName>
    </submittedName>
</protein>
<proteinExistence type="predicted"/>
<evidence type="ECO:0000313" key="1">
    <source>
        <dbReference type="EMBL" id="KAK8499248.1"/>
    </source>
</evidence>
<organism evidence="1 2">
    <name type="scientific">Hibiscus sabdariffa</name>
    <name type="common">roselle</name>
    <dbReference type="NCBI Taxonomy" id="183260"/>
    <lineage>
        <taxon>Eukaryota</taxon>
        <taxon>Viridiplantae</taxon>
        <taxon>Streptophyta</taxon>
        <taxon>Embryophyta</taxon>
        <taxon>Tracheophyta</taxon>
        <taxon>Spermatophyta</taxon>
        <taxon>Magnoliopsida</taxon>
        <taxon>eudicotyledons</taxon>
        <taxon>Gunneridae</taxon>
        <taxon>Pentapetalae</taxon>
        <taxon>rosids</taxon>
        <taxon>malvids</taxon>
        <taxon>Malvales</taxon>
        <taxon>Malvaceae</taxon>
        <taxon>Malvoideae</taxon>
        <taxon>Hibiscus</taxon>
    </lineage>
</organism>
<gene>
    <name evidence="1" type="ORF">V6N12_076098</name>
</gene>